<dbReference type="InterPro" id="IPR018193">
    <property type="entry name" value="Glyc_kinase_flavodox-like_fold"/>
</dbReference>
<comment type="similarity">
    <text evidence="1 4">Belongs to the glycerate kinase type-1 family.</text>
</comment>
<proteinExistence type="inferred from homology"/>
<dbReference type="InterPro" id="IPR036129">
    <property type="entry name" value="Glycerate_kinase_sf"/>
</dbReference>
<dbReference type="AlphaFoldDB" id="A0A0R2BNA8"/>
<dbReference type="Proteomes" id="UP000051845">
    <property type="component" value="Unassembled WGS sequence"/>
</dbReference>
<dbReference type="PANTHER" id="PTHR21599">
    <property type="entry name" value="GLYCERATE KINASE"/>
    <property type="match status" value="1"/>
</dbReference>
<keyword evidence="3 4" id="KW-0418">Kinase</keyword>
<reference evidence="5 6" key="1">
    <citation type="journal article" date="2015" name="Genome Announc.">
        <title>Expanding the biotechnology potential of lactobacilli through comparative genomics of 213 strains and associated genera.</title>
        <authorList>
            <person name="Sun Z."/>
            <person name="Harris H.M."/>
            <person name="McCann A."/>
            <person name="Guo C."/>
            <person name="Argimon S."/>
            <person name="Zhang W."/>
            <person name="Yang X."/>
            <person name="Jeffery I.B."/>
            <person name="Cooney J.C."/>
            <person name="Kagawa T.F."/>
            <person name="Liu W."/>
            <person name="Song Y."/>
            <person name="Salvetti E."/>
            <person name="Wrobel A."/>
            <person name="Rasinkangas P."/>
            <person name="Parkhill J."/>
            <person name="Rea M.C."/>
            <person name="O'Sullivan O."/>
            <person name="Ritari J."/>
            <person name="Douillard F.P."/>
            <person name="Paul Ross R."/>
            <person name="Yang R."/>
            <person name="Briner A.E."/>
            <person name="Felis G.E."/>
            <person name="de Vos W.M."/>
            <person name="Barrangou R."/>
            <person name="Klaenhammer T.R."/>
            <person name="Caufield P.W."/>
            <person name="Cui Y."/>
            <person name="Zhang H."/>
            <person name="O'Toole P.W."/>
        </authorList>
    </citation>
    <scope>NUCLEOTIDE SEQUENCE [LARGE SCALE GENOMIC DNA]</scope>
    <source>
        <strain evidence="5 6">DSM 20515</strain>
    </source>
</reference>
<dbReference type="GO" id="GO:0031388">
    <property type="term" value="P:organic acid phosphorylation"/>
    <property type="evidence" value="ECO:0007669"/>
    <property type="project" value="UniProtKB-UniRule"/>
</dbReference>
<dbReference type="PIRSF" id="PIRSF006078">
    <property type="entry name" value="GlxK"/>
    <property type="match status" value="1"/>
</dbReference>
<protein>
    <submittedName>
        <fullName evidence="5">Glycerate kinase</fullName>
    </submittedName>
</protein>
<evidence type="ECO:0000313" key="5">
    <source>
        <dbReference type="EMBL" id="KRM77705.1"/>
    </source>
</evidence>
<dbReference type="InterPro" id="IPR018197">
    <property type="entry name" value="Glycerate_kinase_RE-like"/>
</dbReference>
<dbReference type="Gene3D" id="3.90.1510.10">
    <property type="entry name" value="Glycerate kinase, domain 2"/>
    <property type="match status" value="1"/>
</dbReference>
<dbReference type="SUPFAM" id="SSF110738">
    <property type="entry name" value="Glycerate kinase I"/>
    <property type="match status" value="1"/>
</dbReference>
<dbReference type="PANTHER" id="PTHR21599:SF0">
    <property type="entry name" value="GLYCERATE KINASE"/>
    <property type="match status" value="1"/>
</dbReference>
<dbReference type="GO" id="GO:0008887">
    <property type="term" value="F:glycerate kinase activity"/>
    <property type="evidence" value="ECO:0007669"/>
    <property type="project" value="UniProtKB-UniRule"/>
</dbReference>
<dbReference type="PATRIC" id="fig|1423733.4.peg.3201"/>
<gene>
    <name evidence="5" type="ORF">FC82_GL003076</name>
</gene>
<name>A0A0R2BNA8_SECCO</name>
<dbReference type="Gene3D" id="3.40.50.10350">
    <property type="entry name" value="Glycerate kinase, domain 1"/>
    <property type="match status" value="1"/>
</dbReference>
<comment type="caution">
    <text evidence="5">The sequence shown here is derived from an EMBL/GenBank/DDBJ whole genome shotgun (WGS) entry which is preliminary data.</text>
</comment>
<keyword evidence="2 4" id="KW-0808">Transferase</keyword>
<dbReference type="RefSeq" id="WP_056996052.1">
    <property type="nucleotide sequence ID" value="NZ_AYYR01000009.1"/>
</dbReference>
<dbReference type="Pfam" id="PF02595">
    <property type="entry name" value="Gly_kinase"/>
    <property type="match status" value="1"/>
</dbReference>
<dbReference type="InterPro" id="IPR004381">
    <property type="entry name" value="Glycerate_kinase"/>
</dbReference>
<dbReference type="EMBL" id="AYYR01000009">
    <property type="protein sequence ID" value="KRM77705.1"/>
    <property type="molecule type" value="Genomic_DNA"/>
</dbReference>
<evidence type="ECO:0000256" key="1">
    <source>
        <dbReference type="ARBA" id="ARBA00006284"/>
    </source>
</evidence>
<sequence>MTNVIIASDSFKGSATSVEIADYLETGIHNADPATIVQKVPIADGGEGTVYCVIKATNGQLLSTKVCGPLGDTVTATWGMIDNQTAIIETAEAAGLTLVNNELDVDCASTYGVGQLIKTALDHGAKTIYVGLGGSATNDGGVGMAQALGGHFYDSDGHELQHGAEALSRLETIDLAGLDERLTTTEVIGLSDVNNPLTGENGATRIFGPQKGATEAQITVLDAALNRLANLVNTTYDVDLANVFGAGAAGGLGYGLLAFCQGKIRSGIQEVIKLVKLDEKMLDATLVVTGEGQIDGQSLGGKVPIGVAALAKEHRLPVVAIVGSIGAKAEGVYERGIDLVLSTTNRPMSVQDAISQAPELVKQAGFNLMKAIQLGKKLQDNLQSQTEESRGAG</sequence>
<evidence type="ECO:0000256" key="3">
    <source>
        <dbReference type="ARBA" id="ARBA00022777"/>
    </source>
</evidence>
<accession>A0A0R2BNA8</accession>
<evidence type="ECO:0000256" key="2">
    <source>
        <dbReference type="ARBA" id="ARBA00022679"/>
    </source>
</evidence>
<dbReference type="NCBIfam" id="TIGR00045">
    <property type="entry name" value="glycerate kinase"/>
    <property type="match status" value="1"/>
</dbReference>
<evidence type="ECO:0000256" key="4">
    <source>
        <dbReference type="PIRNR" id="PIRNR006078"/>
    </source>
</evidence>
<organism evidence="5 6">
    <name type="scientific">Secundilactobacillus collinoides DSM 20515 = JCM 1123</name>
    <dbReference type="NCBI Taxonomy" id="1423733"/>
    <lineage>
        <taxon>Bacteria</taxon>
        <taxon>Bacillati</taxon>
        <taxon>Bacillota</taxon>
        <taxon>Bacilli</taxon>
        <taxon>Lactobacillales</taxon>
        <taxon>Lactobacillaceae</taxon>
        <taxon>Secundilactobacillus</taxon>
    </lineage>
</organism>
<evidence type="ECO:0000313" key="6">
    <source>
        <dbReference type="Proteomes" id="UP000051845"/>
    </source>
</evidence>